<keyword evidence="3" id="KW-1185">Reference proteome</keyword>
<feature type="compositionally biased region" description="Low complexity" evidence="1">
    <location>
        <begin position="54"/>
        <end position="69"/>
    </location>
</feature>
<dbReference type="Proteomes" id="UP001621418">
    <property type="component" value="Chromosome"/>
</dbReference>
<evidence type="ECO:0000256" key="1">
    <source>
        <dbReference type="SAM" id="MobiDB-lite"/>
    </source>
</evidence>
<protein>
    <submittedName>
        <fullName evidence="2">Uncharacterized protein</fullName>
    </submittedName>
</protein>
<name>A0ABZ1NGT4_9NOCA</name>
<reference evidence="2 3" key="1">
    <citation type="submission" date="2022-10" db="EMBL/GenBank/DDBJ databases">
        <title>The complete genomes of actinobacterial strains from the NBC collection.</title>
        <authorList>
            <person name="Joergensen T.S."/>
            <person name="Alvarez Arevalo M."/>
            <person name="Sterndorff E.B."/>
            <person name="Faurdal D."/>
            <person name="Vuksanovic O."/>
            <person name="Mourched A.-S."/>
            <person name="Charusanti P."/>
            <person name="Shaw S."/>
            <person name="Blin K."/>
            <person name="Weber T."/>
        </authorList>
    </citation>
    <scope>NUCLEOTIDE SEQUENCE [LARGE SCALE GENOMIC DNA]</scope>
    <source>
        <strain evidence="2 3">NBC_01413</strain>
    </source>
</reference>
<evidence type="ECO:0000313" key="3">
    <source>
        <dbReference type="Proteomes" id="UP001621418"/>
    </source>
</evidence>
<evidence type="ECO:0000313" key="2">
    <source>
        <dbReference type="EMBL" id="WTY39229.1"/>
    </source>
</evidence>
<accession>A0ABZ1NGT4</accession>
<organism evidence="2 3">
    <name type="scientific">Nocardia salmonicida</name>
    <dbReference type="NCBI Taxonomy" id="53431"/>
    <lineage>
        <taxon>Bacteria</taxon>
        <taxon>Bacillati</taxon>
        <taxon>Actinomycetota</taxon>
        <taxon>Actinomycetes</taxon>
        <taxon>Mycobacteriales</taxon>
        <taxon>Nocardiaceae</taxon>
        <taxon>Nocardia</taxon>
    </lineage>
</organism>
<proteinExistence type="predicted"/>
<sequence>MRGSSGCGFCRAASNFRSNTTPPFLVGDSAAATDRDLNYLDQLVEALELGGNQTPRSTSPTSTCTTEPSANSRARTTALDEAAFSQIHTLNSSSGPMACPPEFVSLSSALSRNTLVRLRYLLSISIVLQRFTAKATSYSAPMGLVGPRPGAQADLTVLDGDPVQDLAFLTAPGRTGTYVT</sequence>
<feature type="region of interest" description="Disordered" evidence="1">
    <location>
        <begin position="50"/>
        <end position="72"/>
    </location>
</feature>
<dbReference type="RefSeq" id="WP_405151161.1">
    <property type="nucleotide sequence ID" value="NZ_CP109527.1"/>
</dbReference>
<dbReference type="EMBL" id="CP109527">
    <property type="protein sequence ID" value="WTY39229.1"/>
    <property type="molecule type" value="Genomic_DNA"/>
</dbReference>
<gene>
    <name evidence="2" type="ORF">OG308_16055</name>
</gene>